<dbReference type="AlphaFoldDB" id="Q10BK9"/>
<feature type="region of interest" description="Disordered" evidence="1">
    <location>
        <begin position="12"/>
        <end position="63"/>
    </location>
</feature>
<organism evidence="2">
    <name type="scientific">Oryza sativa subsp. japonica</name>
    <name type="common">Rice</name>
    <dbReference type="NCBI Taxonomy" id="39947"/>
    <lineage>
        <taxon>Eukaryota</taxon>
        <taxon>Viridiplantae</taxon>
        <taxon>Streptophyta</taxon>
        <taxon>Embryophyta</taxon>
        <taxon>Tracheophyta</taxon>
        <taxon>Spermatophyta</taxon>
        <taxon>Magnoliopsida</taxon>
        <taxon>Liliopsida</taxon>
        <taxon>Poales</taxon>
        <taxon>Poaceae</taxon>
        <taxon>BOP clade</taxon>
        <taxon>Oryzoideae</taxon>
        <taxon>Oryzeae</taxon>
        <taxon>Oryzinae</taxon>
        <taxon>Oryza</taxon>
        <taxon>Oryza sativa</taxon>
    </lineage>
</organism>
<evidence type="ECO:0000256" key="1">
    <source>
        <dbReference type="SAM" id="MobiDB-lite"/>
    </source>
</evidence>
<sequence>MAKIEFWFTEHGQIDKDQSVRPAGSQTAGDSMPQDSICGDGPGVGLVVRRSNRRNTIGQTDGI</sequence>
<accession>Q10BK9</accession>
<feature type="compositionally biased region" description="Polar residues" evidence="1">
    <location>
        <begin position="54"/>
        <end position="63"/>
    </location>
</feature>
<protein>
    <submittedName>
        <fullName evidence="2">Uncharacterized protein</fullName>
    </submittedName>
</protein>
<dbReference type="EMBL" id="DP000009">
    <property type="protein sequence ID" value="ABF99527.1"/>
    <property type="molecule type" value="Genomic_DNA"/>
</dbReference>
<name>Q10BK9_ORYSJ</name>
<reference evidence="2" key="1">
    <citation type="journal article" date="2005" name="Genome Res.">
        <title>Sequence, annotation, and analysis of synteny between rice chromosome 3 and diverged grass species.</title>
        <authorList>
            <consortium name="Rice Chromosome 3 Sequencing Consortium"/>
            <person name="Buell C.R."/>
            <person name="Yuan Q."/>
            <person name="Ouyang S."/>
            <person name="Liu J."/>
            <person name="Zhu W."/>
            <person name="Wang A."/>
            <person name="Maiti R."/>
            <person name="Haas B."/>
            <person name="Wortman J."/>
            <person name="Pertea M."/>
            <person name="Jones K.M."/>
            <person name="Kim M."/>
            <person name="Overton L."/>
            <person name="Tsitrin T."/>
            <person name="Fadrosh D."/>
            <person name="Bera J."/>
            <person name="Weaver B."/>
            <person name="Jin S."/>
            <person name="Johri S."/>
            <person name="Reardon M."/>
            <person name="Webb K."/>
            <person name="Hill J."/>
            <person name="Moffat K."/>
            <person name="Tallon L."/>
            <person name="Van Aken S."/>
            <person name="Lewis M."/>
            <person name="Utterback T."/>
            <person name="Feldblyum T."/>
            <person name="Zismann V."/>
            <person name="Iobst S."/>
            <person name="Hsiao J."/>
            <person name="de Vazeille A.R."/>
            <person name="Salzberg S.L."/>
            <person name="White O."/>
            <person name="Fraser C."/>
            <person name="Yu Y."/>
            <person name="Kim H."/>
            <person name="Rambo T."/>
            <person name="Currie J."/>
            <person name="Collura K."/>
            <person name="Kernodle-Thompson S."/>
            <person name="Wei F."/>
            <person name="Kudrna K."/>
            <person name="Ammiraju J.S."/>
            <person name="Luo M."/>
            <person name="Goicoechea J.L."/>
            <person name="Wing R.A."/>
            <person name="Henry D."/>
            <person name="Oates R."/>
            <person name="Palmer M."/>
            <person name="Pries G."/>
            <person name="Saski C."/>
            <person name="Simmons J."/>
            <person name="Soderlund C."/>
            <person name="Nelson W."/>
            <person name="de la Bastide M."/>
            <person name="Spiegel L."/>
            <person name="Nascimento L."/>
            <person name="Huang E."/>
            <person name="Preston R."/>
            <person name="Zutavern T."/>
            <person name="Palmer L."/>
            <person name="O'Shaughnessy A."/>
            <person name="Dike S."/>
            <person name="McCombie W.R."/>
            <person name="Minx P."/>
            <person name="Cordum H."/>
            <person name="Wilson R."/>
            <person name="Jin W."/>
            <person name="Lee H.R."/>
            <person name="Jiang J."/>
            <person name="Jackson S."/>
        </authorList>
    </citation>
    <scope>NUCLEOTIDE SEQUENCE [LARGE SCALE GENOMIC DNA]</scope>
</reference>
<reference evidence="2" key="2">
    <citation type="submission" date="2006-06" db="EMBL/GenBank/DDBJ databases">
        <authorList>
            <person name="Buell R."/>
            <person name="Wing R.A."/>
            <person name="McCombie W.A."/>
            <person name="Ouyang S."/>
        </authorList>
    </citation>
    <scope>NUCLEOTIDE SEQUENCE</scope>
</reference>
<proteinExistence type="predicted"/>
<evidence type="ECO:0000313" key="2">
    <source>
        <dbReference type="EMBL" id="ABF99527.1"/>
    </source>
</evidence>
<gene>
    <name evidence="2" type="ordered locus">LOC_Os03g59970</name>
</gene>